<protein>
    <submittedName>
        <fullName evidence="1">Uncharacterized protein</fullName>
    </submittedName>
</protein>
<keyword evidence="2" id="KW-1185">Reference proteome</keyword>
<organism evidence="1 2">
    <name type="scientific">Daphnia pulex</name>
    <name type="common">Water flea</name>
    <dbReference type="NCBI Taxonomy" id="6669"/>
    <lineage>
        <taxon>Eukaryota</taxon>
        <taxon>Metazoa</taxon>
        <taxon>Ecdysozoa</taxon>
        <taxon>Arthropoda</taxon>
        <taxon>Crustacea</taxon>
        <taxon>Branchiopoda</taxon>
        <taxon>Diplostraca</taxon>
        <taxon>Cladocera</taxon>
        <taxon>Anomopoda</taxon>
        <taxon>Daphniidae</taxon>
        <taxon>Daphnia</taxon>
    </lineage>
</organism>
<name>E9GL62_DAPPU</name>
<sequence length="67" mass="8104">MVVLTFFFSFLLHGFFFLNKQKKQNIWYMFTPHTALYNQPGRNQQVSMCQNFNFFFSISFPIFCSII</sequence>
<reference evidence="1 2" key="1">
    <citation type="journal article" date="2011" name="Science">
        <title>The ecoresponsive genome of Daphnia pulex.</title>
        <authorList>
            <person name="Colbourne J.K."/>
            <person name="Pfrender M.E."/>
            <person name="Gilbert D."/>
            <person name="Thomas W.K."/>
            <person name="Tucker A."/>
            <person name="Oakley T.H."/>
            <person name="Tokishita S."/>
            <person name="Aerts A."/>
            <person name="Arnold G.J."/>
            <person name="Basu M.K."/>
            <person name="Bauer D.J."/>
            <person name="Caceres C.E."/>
            <person name="Carmel L."/>
            <person name="Casola C."/>
            <person name="Choi J.H."/>
            <person name="Detter J.C."/>
            <person name="Dong Q."/>
            <person name="Dusheyko S."/>
            <person name="Eads B.D."/>
            <person name="Frohlich T."/>
            <person name="Geiler-Samerotte K.A."/>
            <person name="Gerlach D."/>
            <person name="Hatcher P."/>
            <person name="Jogdeo S."/>
            <person name="Krijgsveld J."/>
            <person name="Kriventseva E.V."/>
            <person name="Kultz D."/>
            <person name="Laforsch C."/>
            <person name="Lindquist E."/>
            <person name="Lopez J."/>
            <person name="Manak J.R."/>
            <person name="Muller J."/>
            <person name="Pangilinan J."/>
            <person name="Patwardhan R.P."/>
            <person name="Pitluck S."/>
            <person name="Pritham E.J."/>
            <person name="Rechtsteiner A."/>
            <person name="Rho M."/>
            <person name="Rogozin I.B."/>
            <person name="Sakarya O."/>
            <person name="Salamov A."/>
            <person name="Schaack S."/>
            <person name="Shapiro H."/>
            <person name="Shiga Y."/>
            <person name="Skalitzky C."/>
            <person name="Smith Z."/>
            <person name="Souvorov A."/>
            <person name="Sung W."/>
            <person name="Tang Z."/>
            <person name="Tsuchiya D."/>
            <person name="Tu H."/>
            <person name="Vos H."/>
            <person name="Wang M."/>
            <person name="Wolf Y.I."/>
            <person name="Yamagata H."/>
            <person name="Yamada T."/>
            <person name="Ye Y."/>
            <person name="Shaw J.R."/>
            <person name="Andrews J."/>
            <person name="Crease T.J."/>
            <person name="Tang H."/>
            <person name="Lucas S.M."/>
            <person name="Robertson H.M."/>
            <person name="Bork P."/>
            <person name="Koonin E.V."/>
            <person name="Zdobnov E.M."/>
            <person name="Grigoriev I.V."/>
            <person name="Lynch M."/>
            <person name="Boore J.L."/>
        </authorList>
    </citation>
    <scope>NUCLEOTIDE SEQUENCE [LARGE SCALE GENOMIC DNA]</scope>
</reference>
<accession>E9GL62</accession>
<dbReference type="Proteomes" id="UP000000305">
    <property type="component" value="Unassembled WGS sequence"/>
</dbReference>
<dbReference type="InParanoid" id="E9GL62"/>
<dbReference type="EMBL" id="GL732550">
    <property type="protein sequence ID" value="EFX79797.1"/>
    <property type="molecule type" value="Genomic_DNA"/>
</dbReference>
<gene>
    <name evidence="1" type="ORF">DAPPUDRAFT_304311</name>
</gene>
<evidence type="ECO:0000313" key="2">
    <source>
        <dbReference type="Proteomes" id="UP000000305"/>
    </source>
</evidence>
<dbReference type="KEGG" id="dpx:DAPPUDRAFT_304311"/>
<dbReference type="HOGENOM" id="CLU_2815030_0_0_1"/>
<evidence type="ECO:0000313" key="1">
    <source>
        <dbReference type="EMBL" id="EFX79797.1"/>
    </source>
</evidence>
<dbReference type="AlphaFoldDB" id="E9GL62"/>
<proteinExistence type="predicted"/>